<dbReference type="GO" id="GO:0030245">
    <property type="term" value="P:cellulose catabolic process"/>
    <property type="evidence" value="ECO:0007669"/>
    <property type="project" value="UniProtKB-UniRule"/>
</dbReference>
<dbReference type="Pfam" id="PF03443">
    <property type="entry name" value="AA9"/>
    <property type="match status" value="1"/>
</dbReference>
<comment type="domain">
    <text evidence="5">Has a modular structure: an endo-beta-1,4-glucanase catalytic module at the N-terminus, a linker rich in serines and threonines, and a C-terminal carbohydrate-binding module (CBM).</text>
</comment>
<feature type="chain" id="PRO_5016655766" description="AA9 family lytic polysaccharide monooxygenase" evidence="7">
    <location>
        <begin position="18"/>
        <end position="428"/>
    </location>
</feature>
<keyword evidence="5" id="KW-0624">Polysaccharide degradation</keyword>
<keyword evidence="4 5" id="KW-1015">Disulfide bond</keyword>
<sequence length="428" mass="47115">MKLTLLTTALIAPLVSAHYFFDTLVIDGQETTPNQYVRSNTRPAKYNPTKWKNTRDDMTPDMPDFRCNKGSFTFAGQTGTAEVKAGSKLAMKLGVGATMKHPGPGLVYMSKAPGSAKQYEGDGDWFKIHEEGICDQSKDIKTDAWCTWDKDRIEFTVPADLPDGEYLIRPEHIGVHGAHDGQAEFYYECAQVKVTGGGNGNPGPTIKFPGGYKKDDPSFNFSIWGGMKDYPMPGPAVWTSGSGSIDASAMVNVTETDAASYYSEETDTFAVRALGLDKRGEKHIEEKPTISICPPTLRSPQGRKAKQSILKNKQAIGIRMTIQSYKIDYANTQTSNSYELKPKTSPLQHAKPNIFPTQHSKCVWYALAAPNPPQVSHSIHNTGSLGNCLGFGINDEFWPQRGHIMRIQGIKQSEIEYFGIKSLEGSPS</sequence>
<dbReference type="EMBL" id="KZ851853">
    <property type="protein sequence ID" value="RDK42385.1"/>
    <property type="molecule type" value="Genomic_DNA"/>
</dbReference>
<keyword evidence="5" id="KW-0136">Cellulose degradation</keyword>
<keyword evidence="10" id="KW-1185">Reference proteome</keyword>
<dbReference type="GO" id="GO:0030248">
    <property type="term" value="F:cellulose binding"/>
    <property type="evidence" value="ECO:0007669"/>
    <property type="project" value="UniProtKB-UniRule"/>
</dbReference>
<comment type="subcellular location">
    <subcellularLocation>
        <location evidence="2 5">Secreted</location>
    </subcellularLocation>
</comment>
<evidence type="ECO:0000256" key="5">
    <source>
        <dbReference type="RuleBase" id="RU368122"/>
    </source>
</evidence>
<dbReference type="EC" id="1.14.99.56" evidence="5"/>
<accession>A0A370PJL2</accession>
<evidence type="ECO:0000256" key="3">
    <source>
        <dbReference type="ARBA" id="ARBA00022525"/>
    </source>
</evidence>
<feature type="domain" description="Auxiliary Activity family 9 catalytic" evidence="8">
    <location>
        <begin position="18"/>
        <end position="225"/>
    </location>
</feature>
<dbReference type="PANTHER" id="PTHR33353">
    <property type="entry name" value="PUTATIVE (AFU_ORTHOLOGUE AFUA_1G12560)-RELATED"/>
    <property type="match status" value="1"/>
</dbReference>
<protein>
    <recommendedName>
        <fullName evidence="5">AA9 family lytic polysaccharide monooxygenase</fullName>
        <ecNumber evidence="5">1.14.99.56</ecNumber>
    </recommendedName>
    <alternativeName>
        <fullName evidence="5">Endo-beta-1,4-glucanase</fullName>
    </alternativeName>
    <alternativeName>
        <fullName evidence="5">Glycosyl hydrolase 61 family protein</fullName>
    </alternativeName>
</protein>
<proteinExistence type="predicted"/>
<evidence type="ECO:0000256" key="4">
    <source>
        <dbReference type="ARBA" id="ARBA00023157"/>
    </source>
</evidence>
<comment type="function">
    <text evidence="5">Lytic polysaccharide monooxygenase (LMPO) that depolymerizes crystalline and amorphous polysaccharides via the oxidation of scissile alpha- or beta-(1-4)-glycosidic bonds, yielding C1 and/or C4 oxidation products. Catalysis by LPMOs requires the reduction of the active-site copper from Cu(II) to Cu(I) by a reducing agent and H(2)O(2) or O(2) as a cosubstrate.</text>
</comment>
<gene>
    <name evidence="9" type="ORF">M752DRAFT_283766</name>
</gene>
<evidence type="ECO:0000313" key="10">
    <source>
        <dbReference type="Proteomes" id="UP000254937"/>
    </source>
</evidence>
<dbReference type="GO" id="GO:0005576">
    <property type="term" value="C:extracellular region"/>
    <property type="evidence" value="ECO:0007669"/>
    <property type="project" value="UniProtKB-SubCell"/>
</dbReference>
<evidence type="ECO:0000313" key="9">
    <source>
        <dbReference type="EMBL" id="RDK42385.1"/>
    </source>
</evidence>
<evidence type="ECO:0000256" key="1">
    <source>
        <dbReference type="ARBA" id="ARBA00001973"/>
    </source>
</evidence>
<keyword evidence="7" id="KW-0732">Signal</keyword>
<dbReference type="Gene3D" id="2.70.50.70">
    <property type="match status" value="1"/>
</dbReference>
<organism evidence="9 10">
    <name type="scientific">Aspergillus phoenicis ATCC 13157</name>
    <dbReference type="NCBI Taxonomy" id="1353007"/>
    <lineage>
        <taxon>Eukaryota</taxon>
        <taxon>Fungi</taxon>
        <taxon>Dikarya</taxon>
        <taxon>Ascomycota</taxon>
        <taxon>Pezizomycotina</taxon>
        <taxon>Eurotiomycetes</taxon>
        <taxon>Eurotiomycetidae</taxon>
        <taxon>Eurotiales</taxon>
        <taxon>Aspergillaceae</taxon>
        <taxon>Aspergillus</taxon>
    </lineage>
</organism>
<evidence type="ECO:0000256" key="6">
    <source>
        <dbReference type="SAM" id="MobiDB-lite"/>
    </source>
</evidence>
<dbReference type="CDD" id="cd21175">
    <property type="entry name" value="LPMO_AA9"/>
    <property type="match status" value="1"/>
</dbReference>
<keyword evidence="5" id="KW-0119">Carbohydrate metabolism</keyword>
<dbReference type="PANTHER" id="PTHR33353:SF2">
    <property type="entry name" value="ENDO-BETA-1,4-GLUCANASE D"/>
    <property type="match status" value="1"/>
</dbReference>
<reference evidence="9 10" key="1">
    <citation type="submission" date="2018-07" db="EMBL/GenBank/DDBJ databases">
        <title>Section-level genome sequencing of Aspergillus section Nigri to investigate inter- and intra-species variation.</title>
        <authorList>
            <consortium name="DOE Joint Genome Institute"/>
            <person name="Vesth T.C."/>
            <person name="Nybo J.L."/>
            <person name="Theobald S."/>
            <person name="Frisvad J.C."/>
            <person name="Larsen T.O."/>
            <person name="Nielsen K.F."/>
            <person name="Hoof J.B."/>
            <person name="Brandl J."/>
            <person name="Salamov A."/>
            <person name="Riley R."/>
            <person name="Gladden J.M."/>
            <person name="Phatale P."/>
            <person name="Nielsen M.T."/>
            <person name="Lyhne E.K."/>
            <person name="Kogle M.E."/>
            <person name="Strasser K."/>
            <person name="McDonnell E."/>
            <person name="Barry K."/>
            <person name="Clum A."/>
            <person name="Chen C."/>
            <person name="Nolan M."/>
            <person name="Sandor L."/>
            <person name="Kuo A."/>
            <person name="Lipzen A."/>
            <person name="Hainaut M."/>
            <person name="Drula E."/>
            <person name="Tsang A."/>
            <person name="Magnuson J.K."/>
            <person name="Henrissat B."/>
            <person name="Wiebenga A."/>
            <person name="Simmons B.A."/>
            <person name="Makela M.R."/>
            <person name="De vries R.P."/>
            <person name="Grigoriev I.V."/>
            <person name="Mortensen U.H."/>
            <person name="Baker S.E."/>
            <person name="Andersen M.R."/>
        </authorList>
    </citation>
    <scope>NUCLEOTIDE SEQUENCE [LARGE SCALE GENOMIC DNA]</scope>
    <source>
        <strain evidence="9 10">ATCC 13157</strain>
    </source>
</reference>
<evidence type="ECO:0000259" key="8">
    <source>
        <dbReference type="Pfam" id="PF03443"/>
    </source>
</evidence>
<dbReference type="Proteomes" id="UP000254937">
    <property type="component" value="Unassembled WGS sequence"/>
</dbReference>
<dbReference type="InterPro" id="IPR049892">
    <property type="entry name" value="AA9"/>
</dbReference>
<comment type="cofactor">
    <cofactor evidence="1">
        <name>Cu(2+)</name>
        <dbReference type="ChEBI" id="CHEBI:29036"/>
    </cofactor>
</comment>
<feature type="signal peptide" evidence="7">
    <location>
        <begin position="1"/>
        <end position="17"/>
    </location>
</feature>
<dbReference type="InterPro" id="IPR005103">
    <property type="entry name" value="AA9_LPMO"/>
</dbReference>
<comment type="catalytic activity">
    <reaction evidence="5">
        <text>[(1-&gt;4)-beta-D-glucosyl]n+m + reduced acceptor + O2 = 4-dehydro-beta-D-glucosyl-[(1-&gt;4)-beta-D-glucosyl]n-1 + [(1-&gt;4)-beta-D-glucosyl]m + acceptor + H2O.</text>
        <dbReference type="EC" id="1.14.99.56"/>
    </reaction>
</comment>
<feature type="region of interest" description="Disordered" evidence="6">
    <location>
        <begin position="35"/>
        <end position="59"/>
    </location>
</feature>
<evidence type="ECO:0000256" key="2">
    <source>
        <dbReference type="ARBA" id="ARBA00004613"/>
    </source>
</evidence>
<keyword evidence="3 5" id="KW-0964">Secreted</keyword>
<name>A0A370PJL2_ASPPH</name>
<dbReference type="AlphaFoldDB" id="A0A370PJL2"/>
<dbReference type="GO" id="GO:0008810">
    <property type="term" value="F:cellulase activity"/>
    <property type="evidence" value="ECO:0007669"/>
    <property type="project" value="UniProtKB-UniRule"/>
</dbReference>
<evidence type="ECO:0000256" key="7">
    <source>
        <dbReference type="SAM" id="SignalP"/>
    </source>
</evidence>